<protein>
    <recommendedName>
        <fullName evidence="3">Gamma-glutamyl cyclotransferase, AIG2-like</fullName>
    </recommendedName>
</protein>
<evidence type="ECO:0000313" key="2">
    <source>
        <dbReference type="Proteomes" id="UP000198339"/>
    </source>
</evidence>
<organism evidence="1 2">
    <name type="scientific">Sphingopyxis indica</name>
    <dbReference type="NCBI Taxonomy" id="436663"/>
    <lineage>
        <taxon>Bacteria</taxon>
        <taxon>Pseudomonadati</taxon>
        <taxon>Pseudomonadota</taxon>
        <taxon>Alphaproteobacteria</taxon>
        <taxon>Sphingomonadales</taxon>
        <taxon>Sphingomonadaceae</taxon>
        <taxon>Sphingopyxis</taxon>
    </lineage>
</organism>
<dbReference type="Proteomes" id="UP000198339">
    <property type="component" value="Unassembled WGS sequence"/>
</dbReference>
<gene>
    <name evidence="1" type="ORF">SAMN06295955_10520</name>
</gene>
<dbReference type="OrthoDB" id="8690404at2"/>
<accession>A0A239H8A8</accession>
<dbReference type="AlphaFoldDB" id="A0A239H8A8"/>
<dbReference type="EMBL" id="FZPA01000005">
    <property type="protein sequence ID" value="SNS77401.1"/>
    <property type="molecule type" value="Genomic_DNA"/>
</dbReference>
<name>A0A239H8A8_9SPHN</name>
<evidence type="ECO:0000313" key="1">
    <source>
        <dbReference type="EMBL" id="SNS77401.1"/>
    </source>
</evidence>
<keyword evidence="2" id="KW-1185">Reference proteome</keyword>
<proteinExistence type="predicted"/>
<reference evidence="1 2" key="1">
    <citation type="submission" date="2017-06" db="EMBL/GenBank/DDBJ databases">
        <authorList>
            <person name="Kim H.J."/>
            <person name="Triplett B.A."/>
        </authorList>
    </citation>
    <scope>NUCLEOTIDE SEQUENCE [LARGE SCALE GENOMIC DNA]</scope>
    <source>
        <strain evidence="1 2">DS15</strain>
    </source>
</reference>
<sequence length="195" mass="20969">MTGPIGILAYGSLLSDPGKEIVACQTGIVEDVETPFPIEFARSSGSRGGAPTLIPVENGGAKVRGRIILVSASIEGATDMLYRREIHQVGSGKTYKEPKPDQTDRVRVKVLPHFYGAEAIYTDLRSNITTVTAEVLARLAIESVTRAETGKDGITYLIAAKAHGIRTALSDAYEKEVLRITEAASLDDALQRLRS</sequence>
<dbReference type="RefSeq" id="WP_141133943.1">
    <property type="nucleotide sequence ID" value="NZ_FZPA01000005.1"/>
</dbReference>
<evidence type="ECO:0008006" key="3">
    <source>
        <dbReference type="Google" id="ProtNLM"/>
    </source>
</evidence>